<dbReference type="eggNOG" id="ENOG5030HRY">
    <property type="taxonomic scope" value="Bacteria"/>
</dbReference>
<organism evidence="1 2">
    <name type="scientific">Paenibacillus polymyxa (strain SC2)</name>
    <name type="common">Bacillus polymyxa</name>
    <dbReference type="NCBI Taxonomy" id="886882"/>
    <lineage>
        <taxon>Bacteria</taxon>
        <taxon>Bacillati</taxon>
        <taxon>Bacillota</taxon>
        <taxon>Bacilli</taxon>
        <taxon>Bacillales</taxon>
        <taxon>Paenibacillaceae</taxon>
        <taxon>Paenibacillus</taxon>
    </lineage>
</organism>
<gene>
    <name evidence="1" type="ORF">PPSC2_27620</name>
</gene>
<proteinExistence type="predicted"/>
<name>E3EKP1_PAEPS</name>
<dbReference type="Proteomes" id="UP000006868">
    <property type="component" value="Plasmid pSC2"/>
</dbReference>
<dbReference type="OrthoDB" id="2991150at2"/>
<geneLocation type="plasmid" evidence="1 2">
    <name>pSC2</name>
</geneLocation>
<dbReference type="EMBL" id="CP002214">
    <property type="protein sequence ID" value="ADO59492.1"/>
    <property type="molecule type" value="Genomic_DNA"/>
</dbReference>
<dbReference type="RefSeq" id="WP_013385906.1">
    <property type="nucleotide sequence ID" value="NC_014628.2"/>
</dbReference>
<dbReference type="PATRIC" id="fig|886882.15.peg.5851"/>
<dbReference type="AlphaFoldDB" id="E3EKP1"/>
<accession>E3EKP1</accession>
<evidence type="ECO:0000313" key="2">
    <source>
        <dbReference type="Proteomes" id="UP000006868"/>
    </source>
</evidence>
<keyword evidence="1" id="KW-0614">Plasmid</keyword>
<reference evidence="1 2" key="1">
    <citation type="journal article" date="2011" name="J. Bacteriol.">
        <title>Complete genome sequence of Paenibacillus polymyxa SC2, a strain of plant growth-promoting Rhizobacterium with broad-spectrum antimicrobial activity.</title>
        <authorList>
            <person name="Ma M."/>
            <person name="Wang C."/>
            <person name="Ding Y."/>
            <person name="Li L."/>
            <person name="Shen D."/>
            <person name="Jiang X."/>
            <person name="Guan D."/>
            <person name="Cao F."/>
            <person name="Chen H."/>
            <person name="Feng R."/>
            <person name="Wang X."/>
            <person name="Ge Y."/>
            <person name="Yao L."/>
            <person name="Bing X."/>
            <person name="Yang X."/>
            <person name="Li J."/>
            <person name="Du B."/>
        </authorList>
    </citation>
    <scope>NUCLEOTIDE SEQUENCE [LARGE SCALE GENOMIC DNA]</scope>
    <source>
        <strain evidence="1 2">SC2</strain>
        <plasmid evidence="2">pSC2</plasmid>
    </source>
</reference>
<evidence type="ECO:0000313" key="1">
    <source>
        <dbReference type="EMBL" id="ADO59492.1"/>
    </source>
</evidence>
<dbReference type="KEGG" id="ppm:PPSC2_27620"/>
<dbReference type="HOGENOM" id="CLU_1979360_0_0_9"/>
<protein>
    <submittedName>
        <fullName evidence="1">Uncharacterized protein</fullName>
    </submittedName>
</protein>
<sequence length="126" mass="13867">MNNNSQIYNKNVMGKVGGLDLVQLSGKEEFVMNARGGKVYKDITKHSYLEIPKAGKVYDALSVGKHGAEPIITVSLNNEIQVFRLPSAFEGWVNQITALSLSGTKMFPGRVEFGKRDDGSEYAEIL</sequence>